<evidence type="ECO:0008006" key="7">
    <source>
        <dbReference type="Google" id="ProtNLM"/>
    </source>
</evidence>
<dbReference type="Pfam" id="PF00595">
    <property type="entry name" value="PDZ"/>
    <property type="match status" value="1"/>
</dbReference>
<reference evidence="6" key="1">
    <citation type="journal article" date="2010" name="Nature">
        <title>The Amphimedon queenslandica genome and the evolution of animal complexity.</title>
        <authorList>
            <person name="Srivastava M."/>
            <person name="Simakov O."/>
            <person name="Chapman J."/>
            <person name="Fahey B."/>
            <person name="Gauthier M.E."/>
            <person name="Mitros T."/>
            <person name="Richards G.S."/>
            <person name="Conaco C."/>
            <person name="Dacre M."/>
            <person name="Hellsten U."/>
            <person name="Larroux C."/>
            <person name="Putnam N.H."/>
            <person name="Stanke M."/>
            <person name="Adamska M."/>
            <person name="Darling A."/>
            <person name="Degnan S.M."/>
            <person name="Oakley T.H."/>
            <person name="Plachetzki D.C."/>
            <person name="Zhai Y."/>
            <person name="Adamski M."/>
            <person name="Calcino A."/>
            <person name="Cummins S.F."/>
            <person name="Goodstein D.M."/>
            <person name="Harris C."/>
            <person name="Jackson D.J."/>
            <person name="Leys S.P."/>
            <person name="Shu S."/>
            <person name="Woodcroft B.J."/>
            <person name="Vervoort M."/>
            <person name="Kosik K.S."/>
            <person name="Manning G."/>
            <person name="Degnan B.M."/>
            <person name="Rokhsar D.S."/>
        </authorList>
    </citation>
    <scope>NUCLEOTIDE SEQUENCE [LARGE SCALE GENOMIC DNA]</scope>
</reference>
<dbReference type="PROSITE" id="PS50020">
    <property type="entry name" value="WW_DOMAIN_2"/>
    <property type="match status" value="1"/>
</dbReference>
<evidence type="ECO:0000313" key="5">
    <source>
        <dbReference type="EnsemblMetazoa" id="XP_019863144.1"/>
    </source>
</evidence>
<feature type="compositionally biased region" description="Polar residues" evidence="2">
    <location>
        <begin position="138"/>
        <end position="149"/>
    </location>
</feature>
<dbReference type="InterPro" id="IPR001478">
    <property type="entry name" value="PDZ"/>
</dbReference>
<evidence type="ECO:0000256" key="1">
    <source>
        <dbReference type="SAM" id="Coils"/>
    </source>
</evidence>
<dbReference type="Gene3D" id="2.20.70.10">
    <property type="match status" value="1"/>
</dbReference>
<feature type="domain" description="PDZ" evidence="4">
    <location>
        <begin position="12"/>
        <end position="99"/>
    </location>
</feature>
<feature type="region of interest" description="Disordered" evidence="2">
    <location>
        <begin position="675"/>
        <end position="711"/>
    </location>
</feature>
<proteinExistence type="predicted"/>
<feature type="coiled-coil region" evidence="1">
    <location>
        <begin position="468"/>
        <end position="544"/>
    </location>
</feature>
<dbReference type="GeneID" id="109592007"/>
<dbReference type="RefSeq" id="XP_019863144.1">
    <property type="nucleotide sequence ID" value="XM_020007585.1"/>
</dbReference>
<dbReference type="AlphaFoldDB" id="A0AAN0K1B7"/>
<dbReference type="EnsemblMetazoa" id="XM_020007585.1">
    <property type="protein sequence ID" value="XP_019863144.1"/>
    <property type="gene ID" value="LOC109592007"/>
</dbReference>
<evidence type="ECO:0000259" key="3">
    <source>
        <dbReference type="PROSITE" id="PS50020"/>
    </source>
</evidence>
<dbReference type="InterPro" id="IPR051342">
    <property type="entry name" value="PDZ_scaffold"/>
</dbReference>
<dbReference type="InterPro" id="IPR036034">
    <property type="entry name" value="PDZ_sf"/>
</dbReference>
<dbReference type="Proteomes" id="UP000007879">
    <property type="component" value="Unassembled WGS sequence"/>
</dbReference>
<dbReference type="SUPFAM" id="SSF50156">
    <property type="entry name" value="PDZ domain-like"/>
    <property type="match status" value="1"/>
</dbReference>
<dbReference type="SMART" id="SM00228">
    <property type="entry name" value="PDZ"/>
    <property type="match status" value="1"/>
</dbReference>
<dbReference type="PANTHER" id="PTHR19964:SF94">
    <property type="entry name" value="SYNTAXIN-BINDING PROTEIN 4-LIKE"/>
    <property type="match status" value="1"/>
</dbReference>
<feature type="compositionally biased region" description="Pro residues" evidence="2">
    <location>
        <begin position="179"/>
        <end position="189"/>
    </location>
</feature>
<accession>A0AAN0K1B7</accession>
<sequence length="711" mass="78506">MADTTSNRNALEIKLTGTKKGLGITIVGGHNPNKPEEGSGIYIKDILTGRLAHENGKLKIGDQLLQANDESLVDISNERAVEILRSCAATDTISLLIARDEIAQTEYQRLSVPNKAQSDADYEDNRTDPETGGDEENGSLTPVSYTSDSSSEEEQRTSVDPMQLSSRNRPLSAISDVSGPPPPLPSSPPPDDDANNNTVLSAYEPRQAEINLSMAGSEVAAIAARRRPLQDEKEAAGSTSIPTATVHTDVPAVTVSNVQPALWTERYIPSPEGTPTRAMFSLPSDAPATYIKRNASGPKIENKRISPQEITELAKSRGEETDDKGTKKRGQLSGPDYKRLSVDPRNKFAFSKLILALNYIEEKGITSEQEEKIRDSLNVDSDGKVVYDEFVKVVQRLLPAIELDRVKLVEALQKKIPVPEFAPKPQPNFQTTIISREDPKEDAGAVPMVQNIAYKPLAHQDSQVVEQLRLAIAKRDSAMKEVEHLKAKLKQETIEKERAMAANARWNEERETLRDRLSDKEKEIESLAKKVREQKTKIEKLTTSDNCKKIASQDCELRKKNDTLRRYQVATEQLSQFLEKCQEVLANSDTEQIVYHPQGRGDFVTRGDPITGNPRPPPFVSKNARKSANTLAQEAKETMLAVKRILSAGVELPEGWEVAYTADGEKYYINHGNRKTSWEHPETRLSTGGGGGGGGDQNAKTKPYSKAVKQR</sequence>
<protein>
    <recommendedName>
        <fullName evidence="7">Syntaxin-binding protein 4</fullName>
    </recommendedName>
</protein>
<dbReference type="PROSITE" id="PS50106">
    <property type="entry name" value="PDZ"/>
    <property type="match status" value="1"/>
</dbReference>
<dbReference type="Gene3D" id="2.30.42.10">
    <property type="match status" value="1"/>
</dbReference>
<feature type="compositionally biased region" description="Polar residues" evidence="2">
    <location>
        <begin position="158"/>
        <end position="169"/>
    </location>
</feature>
<dbReference type="PANTHER" id="PTHR19964">
    <property type="entry name" value="MULTIPLE PDZ DOMAIN PROTEIN"/>
    <property type="match status" value="1"/>
</dbReference>
<feature type="domain" description="WW" evidence="3">
    <location>
        <begin position="650"/>
        <end position="683"/>
    </location>
</feature>
<dbReference type="PROSITE" id="PS01159">
    <property type="entry name" value="WW_DOMAIN_1"/>
    <property type="match status" value="1"/>
</dbReference>
<feature type="region of interest" description="Disordered" evidence="2">
    <location>
        <begin position="109"/>
        <end position="198"/>
    </location>
</feature>
<name>A0AAN0K1B7_AMPQE</name>
<reference evidence="5" key="2">
    <citation type="submission" date="2024-06" db="UniProtKB">
        <authorList>
            <consortium name="EnsemblMetazoa"/>
        </authorList>
    </citation>
    <scope>IDENTIFICATION</scope>
</reference>
<evidence type="ECO:0000313" key="6">
    <source>
        <dbReference type="Proteomes" id="UP000007879"/>
    </source>
</evidence>
<dbReference type="CDD" id="cd06692">
    <property type="entry name" value="PDZ1_GgSTXBP4-like"/>
    <property type="match status" value="1"/>
</dbReference>
<feature type="compositionally biased region" description="Basic and acidic residues" evidence="2">
    <location>
        <begin position="313"/>
        <end position="325"/>
    </location>
</feature>
<evidence type="ECO:0000259" key="4">
    <source>
        <dbReference type="PROSITE" id="PS50106"/>
    </source>
</evidence>
<dbReference type="SUPFAM" id="SSF51045">
    <property type="entry name" value="WW domain"/>
    <property type="match status" value="1"/>
</dbReference>
<dbReference type="SMART" id="SM00456">
    <property type="entry name" value="WW"/>
    <property type="match status" value="1"/>
</dbReference>
<dbReference type="CDD" id="cd00201">
    <property type="entry name" value="WW"/>
    <property type="match status" value="1"/>
</dbReference>
<keyword evidence="1" id="KW-0175">Coiled coil</keyword>
<feature type="compositionally biased region" description="Gly residues" evidence="2">
    <location>
        <begin position="687"/>
        <end position="696"/>
    </location>
</feature>
<dbReference type="Pfam" id="PF00397">
    <property type="entry name" value="WW"/>
    <property type="match status" value="1"/>
</dbReference>
<dbReference type="InterPro" id="IPR001202">
    <property type="entry name" value="WW_dom"/>
</dbReference>
<keyword evidence="6" id="KW-1185">Reference proteome</keyword>
<organism evidence="5 6">
    <name type="scientific">Amphimedon queenslandica</name>
    <name type="common">Sponge</name>
    <dbReference type="NCBI Taxonomy" id="400682"/>
    <lineage>
        <taxon>Eukaryota</taxon>
        <taxon>Metazoa</taxon>
        <taxon>Porifera</taxon>
        <taxon>Demospongiae</taxon>
        <taxon>Heteroscleromorpha</taxon>
        <taxon>Haplosclerida</taxon>
        <taxon>Niphatidae</taxon>
        <taxon>Amphimedon</taxon>
    </lineage>
</organism>
<dbReference type="KEGG" id="aqu:109592007"/>
<evidence type="ECO:0000256" key="2">
    <source>
        <dbReference type="SAM" id="MobiDB-lite"/>
    </source>
</evidence>
<dbReference type="InterPro" id="IPR036020">
    <property type="entry name" value="WW_dom_sf"/>
</dbReference>
<feature type="region of interest" description="Disordered" evidence="2">
    <location>
        <begin position="313"/>
        <end position="338"/>
    </location>
</feature>